<comment type="pathway">
    <text evidence="2">Amino-acid biosynthesis; L-threonine biosynthesis; L-threonine from L-aspartate: step 5/5.</text>
</comment>
<dbReference type="RefSeq" id="WP_010264197.1">
    <property type="nucleotide sequence ID" value="NZ_CAEG01000012.1"/>
</dbReference>
<gene>
    <name evidence="15" type="ORF">SAMN05444145_10282</name>
</gene>
<dbReference type="EMBL" id="FNRI01000002">
    <property type="protein sequence ID" value="SEA18322.1"/>
    <property type="molecule type" value="Genomic_DNA"/>
</dbReference>
<evidence type="ECO:0000256" key="2">
    <source>
        <dbReference type="ARBA" id="ARBA00004979"/>
    </source>
</evidence>
<feature type="domain" description="Tryptophan synthase beta chain-like PALP" evidence="13">
    <location>
        <begin position="99"/>
        <end position="367"/>
    </location>
</feature>
<dbReference type="Gene3D" id="3.40.50.1100">
    <property type="match status" value="2"/>
</dbReference>
<comment type="cofactor">
    <cofactor evidence="1 12">
        <name>pyridoxal 5'-phosphate</name>
        <dbReference type="ChEBI" id="CHEBI:597326"/>
    </cofactor>
</comment>
<dbReference type="Proteomes" id="UP000183253">
    <property type="component" value="Unassembled WGS sequence"/>
</dbReference>
<feature type="domain" description="Threonine synthase N-terminal" evidence="14">
    <location>
        <begin position="2"/>
        <end position="78"/>
    </location>
</feature>
<evidence type="ECO:0000256" key="7">
    <source>
        <dbReference type="ARBA" id="ARBA00022697"/>
    </source>
</evidence>
<keyword evidence="16" id="KW-1185">Reference proteome</keyword>
<dbReference type="Pfam" id="PF00291">
    <property type="entry name" value="PALP"/>
    <property type="match status" value="1"/>
</dbReference>
<dbReference type="PANTHER" id="PTHR42690:SF1">
    <property type="entry name" value="THREONINE SYNTHASE-LIKE 2"/>
    <property type="match status" value="1"/>
</dbReference>
<dbReference type="InterPro" id="IPR004450">
    <property type="entry name" value="Thr_synthase-like"/>
</dbReference>
<dbReference type="InterPro" id="IPR051166">
    <property type="entry name" value="Threonine_Synthase"/>
</dbReference>
<dbReference type="SUPFAM" id="SSF53686">
    <property type="entry name" value="Tryptophan synthase beta subunit-like PLP-dependent enzymes"/>
    <property type="match status" value="1"/>
</dbReference>
<dbReference type="InterPro" id="IPR037158">
    <property type="entry name" value="Thr_synth_N_sf"/>
</dbReference>
<evidence type="ECO:0000256" key="8">
    <source>
        <dbReference type="ARBA" id="ARBA00022898"/>
    </source>
</evidence>
<dbReference type="STRING" id="1033731.SAMN05444145_10282"/>
<evidence type="ECO:0000256" key="9">
    <source>
        <dbReference type="ARBA" id="ARBA00023239"/>
    </source>
</evidence>
<evidence type="ECO:0000259" key="13">
    <source>
        <dbReference type="Pfam" id="PF00291"/>
    </source>
</evidence>
<comment type="catalytic activity">
    <reaction evidence="10">
        <text>O-phospho-L-homoserine + H2O = L-threonine + phosphate</text>
        <dbReference type="Rhea" id="RHEA:10840"/>
        <dbReference type="ChEBI" id="CHEBI:15377"/>
        <dbReference type="ChEBI" id="CHEBI:43474"/>
        <dbReference type="ChEBI" id="CHEBI:57590"/>
        <dbReference type="ChEBI" id="CHEBI:57926"/>
        <dbReference type="EC" id="4.2.3.1"/>
    </reaction>
</comment>
<protein>
    <recommendedName>
        <fullName evidence="5 11">Threonine synthase</fullName>
        <ecNumber evidence="4 11">4.2.3.1</ecNumber>
    </recommendedName>
</protein>
<evidence type="ECO:0000256" key="11">
    <source>
        <dbReference type="NCBIfam" id="TIGR00260"/>
    </source>
</evidence>
<name>A0A1H3Z4W6_9BACT</name>
<sequence length="430" mass="46949">MKFYSTRDTKRACGCSLREAAMMGLAPDGGLFVPERIPQADMAEVERLAGESYAAMAGYLAGLFFGDDFDPQALRGELETLYDFPVPLRAVGRGRYTLELFHGPTCAFKDFGAGFMGRAIGLLGAADERLVILTATSGDTGSAVAHGFHNVPGVDVVVLYPEGKISRLQECQMTALGGNIHPLRVAGTFDDCQRLVKELFADAEFRKRRRVTSANSINLLRWIPQAFYYFYGYCQWRQAAGGDRPVVVVPSGNYGNLAAGMLAQRMGLPVGGFVAASNVNDVVPEFLRTGVYRTRPSVRTPANAMDVGAPSNFERMLWLCGGDPEVLRGELEGFRCDDACIRRTIDELYERHGYFSDPHSAVGYAASMAVGKPGFYLSTAHPAKFGEVITSVTGARVPLPERLEELTRRPQRSEPLAVDLAALEAYVEKI</sequence>
<keyword evidence="8 12" id="KW-0663">Pyridoxal phosphate</keyword>
<dbReference type="GO" id="GO:0009088">
    <property type="term" value="P:threonine biosynthetic process"/>
    <property type="evidence" value="ECO:0007669"/>
    <property type="project" value="UniProtKB-UniRule"/>
</dbReference>
<keyword evidence="7" id="KW-0791">Threonine biosynthesis</keyword>
<organism evidence="15 16">
    <name type="scientific">Alistipes timonensis JC136</name>
    <dbReference type="NCBI Taxonomy" id="1033731"/>
    <lineage>
        <taxon>Bacteria</taxon>
        <taxon>Pseudomonadati</taxon>
        <taxon>Bacteroidota</taxon>
        <taxon>Bacteroidia</taxon>
        <taxon>Bacteroidales</taxon>
        <taxon>Rikenellaceae</taxon>
        <taxon>Alistipes</taxon>
    </lineage>
</organism>
<dbReference type="GO" id="GO:0004795">
    <property type="term" value="F:threonine synthase activity"/>
    <property type="evidence" value="ECO:0007669"/>
    <property type="project" value="UniProtKB-UniRule"/>
</dbReference>
<evidence type="ECO:0000256" key="12">
    <source>
        <dbReference type="PIRSR" id="PIRSR604450-51"/>
    </source>
</evidence>
<keyword evidence="9" id="KW-0456">Lyase</keyword>
<evidence type="ECO:0000259" key="14">
    <source>
        <dbReference type="Pfam" id="PF14821"/>
    </source>
</evidence>
<evidence type="ECO:0000313" key="15">
    <source>
        <dbReference type="EMBL" id="SEA18322.1"/>
    </source>
</evidence>
<dbReference type="AlphaFoldDB" id="A0A1H3Z4W6"/>
<evidence type="ECO:0000256" key="10">
    <source>
        <dbReference type="ARBA" id="ARBA00049144"/>
    </source>
</evidence>
<dbReference type="Pfam" id="PF14821">
    <property type="entry name" value="Thr_synth_N"/>
    <property type="match status" value="1"/>
</dbReference>
<proteinExistence type="inferred from homology"/>
<keyword evidence="6" id="KW-0028">Amino-acid biosynthesis</keyword>
<dbReference type="UniPathway" id="UPA00050">
    <property type="reaction ID" value="UER00065"/>
</dbReference>
<evidence type="ECO:0000256" key="1">
    <source>
        <dbReference type="ARBA" id="ARBA00001933"/>
    </source>
</evidence>
<dbReference type="InterPro" id="IPR036052">
    <property type="entry name" value="TrpB-like_PALP_sf"/>
</dbReference>
<comment type="similarity">
    <text evidence="3">Belongs to the threonine synthase family.</text>
</comment>
<dbReference type="InterPro" id="IPR001926">
    <property type="entry name" value="TrpB-like_PALP"/>
</dbReference>
<evidence type="ECO:0000256" key="4">
    <source>
        <dbReference type="ARBA" id="ARBA00013028"/>
    </source>
</evidence>
<dbReference type="PANTHER" id="PTHR42690">
    <property type="entry name" value="THREONINE SYNTHASE FAMILY MEMBER"/>
    <property type="match status" value="1"/>
</dbReference>
<dbReference type="InterPro" id="IPR029144">
    <property type="entry name" value="Thr_synth_N"/>
</dbReference>
<evidence type="ECO:0000313" key="16">
    <source>
        <dbReference type="Proteomes" id="UP000183253"/>
    </source>
</evidence>
<feature type="modified residue" description="N6-(pyridoxal phosphate)lysine" evidence="12">
    <location>
        <position position="109"/>
    </location>
</feature>
<dbReference type="Gene3D" id="3.90.1380.10">
    <property type="entry name" value="Threonine synthase, N-terminal domain"/>
    <property type="match status" value="1"/>
</dbReference>
<evidence type="ECO:0000256" key="3">
    <source>
        <dbReference type="ARBA" id="ARBA00005517"/>
    </source>
</evidence>
<accession>A0A1H3Z4W6</accession>
<evidence type="ECO:0000256" key="5">
    <source>
        <dbReference type="ARBA" id="ARBA00018679"/>
    </source>
</evidence>
<reference evidence="15 16" key="1">
    <citation type="submission" date="2016-10" db="EMBL/GenBank/DDBJ databases">
        <authorList>
            <person name="de Groot N.N."/>
        </authorList>
    </citation>
    <scope>NUCLEOTIDE SEQUENCE [LARGE SCALE GENOMIC DNA]</scope>
    <source>
        <strain evidence="15 16">DSM 25383</strain>
    </source>
</reference>
<dbReference type="PROSITE" id="PS00165">
    <property type="entry name" value="DEHYDRATASE_SER_THR"/>
    <property type="match status" value="1"/>
</dbReference>
<dbReference type="GO" id="GO:0030170">
    <property type="term" value="F:pyridoxal phosphate binding"/>
    <property type="evidence" value="ECO:0007669"/>
    <property type="project" value="InterPro"/>
</dbReference>
<dbReference type="OrthoDB" id="9763107at2"/>
<dbReference type="NCBIfam" id="TIGR00260">
    <property type="entry name" value="thrC"/>
    <property type="match status" value="1"/>
</dbReference>
<evidence type="ECO:0000256" key="6">
    <source>
        <dbReference type="ARBA" id="ARBA00022605"/>
    </source>
</evidence>
<dbReference type="EC" id="4.2.3.1" evidence="4 11"/>
<dbReference type="InterPro" id="IPR000634">
    <property type="entry name" value="Ser/Thr_deHydtase_PyrdxlP-BS"/>
</dbReference>